<keyword evidence="2" id="KW-0472">Membrane</keyword>
<dbReference type="AlphaFoldDB" id="A0A1M5SSC0"/>
<keyword evidence="2" id="KW-1133">Transmembrane helix</keyword>
<protein>
    <submittedName>
        <fullName evidence="3">Uncharacterized protein</fullName>
    </submittedName>
</protein>
<accession>A0A1M5SSC0</accession>
<dbReference type="STRING" id="1123380.SAMN02745199_1041"/>
<evidence type="ECO:0000256" key="2">
    <source>
        <dbReference type="SAM" id="Phobius"/>
    </source>
</evidence>
<keyword evidence="1" id="KW-0175">Coiled coil</keyword>
<evidence type="ECO:0000256" key="1">
    <source>
        <dbReference type="SAM" id="Coils"/>
    </source>
</evidence>
<keyword evidence="2" id="KW-0812">Transmembrane</keyword>
<reference evidence="4" key="1">
    <citation type="submission" date="2016-11" db="EMBL/GenBank/DDBJ databases">
        <authorList>
            <person name="Varghese N."/>
            <person name="Submissions S."/>
        </authorList>
    </citation>
    <scope>NUCLEOTIDE SEQUENCE [LARGE SCALE GENOMIC DNA]</scope>
    <source>
        <strain evidence="4">DSM 15807</strain>
    </source>
</reference>
<gene>
    <name evidence="3" type="ORF">SAMN02745199_1041</name>
</gene>
<dbReference type="Proteomes" id="UP000242592">
    <property type="component" value="Unassembled WGS sequence"/>
</dbReference>
<proteinExistence type="predicted"/>
<dbReference type="EMBL" id="FQXN01000003">
    <property type="protein sequence ID" value="SHH41198.1"/>
    <property type="molecule type" value="Genomic_DNA"/>
</dbReference>
<sequence>MKLNRRVAFFIVMLVFSLSILFGLYNLFIIQKDFIEKLKSDIIELNALILKRDYLNEELKTIKQEIEDEKVKKDLENYYNNGNTIEGVFEKTVVENILKIILNSRSLKIDSLRMNVRTKFPFVFEKPDKVLVSFFVKVGDLNE</sequence>
<feature type="coiled-coil region" evidence="1">
    <location>
        <begin position="45"/>
        <end position="76"/>
    </location>
</feature>
<organism evidence="3 4">
    <name type="scientific">Thermosipho atlanticus DSM 15807</name>
    <dbReference type="NCBI Taxonomy" id="1123380"/>
    <lineage>
        <taxon>Bacteria</taxon>
        <taxon>Thermotogati</taxon>
        <taxon>Thermotogota</taxon>
        <taxon>Thermotogae</taxon>
        <taxon>Thermotogales</taxon>
        <taxon>Fervidobacteriaceae</taxon>
        <taxon>Thermosipho</taxon>
    </lineage>
</organism>
<name>A0A1M5SSC0_9BACT</name>
<keyword evidence="4" id="KW-1185">Reference proteome</keyword>
<evidence type="ECO:0000313" key="3">
    <source>
        <dbReference type="EMBL" id="SHH41198.1"/>
    </source>
</evidence>
<feature type="transmembrane region" description="Helical" evidence="2">
    <location>
        <begin position="7"/>
        <end position="28"/>
    </location>
</feature>
<dbReference type="RefSeq" id="WP_073072940.1">
    <property type="nucleotide sequence ID" value="NZ_FQXN01000003.1"/>
</dbReference>
<evidence type="ECO:0000313" key="4">
    <source>
        <dbReference type="Proteomes" id="UP000242592"/>
    </source>
</evidence>